<name>A0A3R9P3Y2_9BACI</name>
<sequence length="419" mass="48513">MYMNIETSANELLNKFPTVKKLVKRTYQLGMYAISPKIKSEGDIEKISPDDGMEYFFGYYDKSPWDASDRYMLCLRAKNTYKSVSPKEPAEIILFDTQDNNSYKVLGKTSTWNVQQGCMLQWLGPDYTNKIVYNDYRNGKYCSVILDISANEEKIISRPVYSVSQDGKVALSLDFSRLHRLRKGYGYSNLSDSTQDEKCPDKPCIWHINLTNGKVKPLLKYTDFYHFEPRMEMKDAEHKVNHIMLNPSGDRFMVLHRWINGSSKYTRLVTVNTDGTDMYNLSDDNMTSHCCWKNDSEILAFAHKNDKGNGYFLMKNKTQQYQHIWPELASDGHPSYSPDGSMVVTDTYPDRTRISKVFAIQNNNVKTIAKVFAPFKYDNNLRCDLHPRWNRTGDKVCIDSVFEGKRALYIIRGILVGKR</sequence>
<protein>
    <recommendedName>
        <fullName evidence="3">WD40-like Beta Propeller Repeat</fullName>
    </recommendedName>
</protein>
<keyword evidence="2" id="KW-1185">Reference proteome</keyword>
<dbReference type="EMBL" id="RBVX01000052">
    <property type="protein sequence ID" value="RSL29765.1"/>
    <property type="molecule type" value="Genomic_DNA"/>
</dbReference>
<organism evidence="1 2">
    <name type="scientific">Salibacterium salarium</name>
    <dbReference type="NCBI Taxonomy" id="284579"/>
    <lineage>
        <taxon>Bacteria</taxon>
        <taxon>Bacillati</taxon>
        <taxon>Bacillota</taxon>
        <taxon>Bacilli</taxon>
        <taxon>Bacillales</taxon>
        <taxon>Bacillaceae</taxon>
    </lineage>
</organism>
<dbReference type="Proteomes" id="UP000275076">
    <property type="component" value="Unassembled WGS sequence"/>
</dbReference>
<dbReference type="InterPro" id="IPR015943">
    <property type="entry name" value="WD40/YVTN_repeat-like_dom_sf"/>
</dbReference>
<gene>
    <name evidence="1" type="ORF">D7Z54_29480</name>
</gene>
<dbReference type="AlphaFoldDB" id="A0A3R9P3Y2"/>
<accession>A0A3R9P3Y2</accession>
<evidence type="ECO:0000313" key="1">
    <source>
        <dbReference type="EMBL" id="RSL29765.1"/>
    </source>
</evidence>
<proteinExistence type="predicted"/>
<dbReference type="SUPFAM" id="SSF82171">
    <property type="entry name" value="DPP6 N-terminal domain-like"/>
    <property type="match status" value="1"/>
</dbReference>
<comment type="caution">
    <text evidence="1">The sequence shown here is derived from an EMBL/GenBank/DDBJ whole genome shotgun (WGS) entry which is preliminary data.</text>
</comment>
<evidence type="ECO:0008006" key="3">
    <source>
        <dbReference type="Google" id="ProtNLM"/>
    </source>
</evidence>
<dbReference type="OrthoDB" id="5174394at2"/>
<evidence type="ECO:0000313" key="2">
    <source>
        <dbReference type="Proteomes" id="UP000275076"/>
    </source>
</evidence>
<reference evidence="1 2" key="1">
    <citation type="submission" date="2018-10" db="EMBL/GenBank/DDBJ databases">
        <title>Draft genome sequence of Bacillus salarius IM0101, isolated from a hypersaline soil in Inner Mongolia, China.</title>
        <authorList>
            <person name="Yamprayoonswat W."/>
            <person name="Boonvisut S."/>
            <person name="Jumpathong W."/>
            <person name="Sittihan S."/>
            <person name="Ruangsuj P."/>
            <person name="Wanthongcharoen S."/>
            <person name="Thongpramul N."/>
            <person name="Pimmason S."/>
            <person name="Yu B."/>
            <person name="Yasawong M."/>
        </authorList>
    </citation>
    <scope>NUCLEOTIDE SEQUENCE [LARGE SCALE GENOMIC DNA]</scope>
    <source>
        <strain evidence="1 2">IM0101</strain>
    </source>
</reference>
<dbReference type="Gene3D" id="2.130.10.10">
    <property type="entry name" value="YVTN repeat-like/Quinoprotein amine dehydrogenase"/>
    <property type="match status" value="1"/>
</dbReference>